<reference evidence="1" key="1">
    <citation type="submission" date="2019-08" db="EMBL/GenBank/DDBJ databases">
        <title>The improved chromosome-level genome for the pearl oyster Pinctada fucata martensii using PacBio sequencing and Hi-C.</title>
        <authorList>
            <person name="Zheng Z."/>
        </authorList>
    </citation>
    <scope>NUCLEOTIDE SEQUENCE</scope>
    <source>
        <strain evidence="1">ZZ-2019</strain>
        <tissue evidence="1">Adductor muscle</tissue>
    </source>
</reference>
<gene>
    <name evidence="1" type="ORF">FSP39_016464</name>
</gene>
<protein>
    <submittedName>
        <fullName evidence="1">Uncharacterized protein</fullName>
    </submittedName>
</protein>
<accession>A0AA89BW04</accession>
<name>A0AA89BW04_PINIB</name>
<keyword evidence="2" id="KW-1185">Reference proteome</keyword>
<dbReference type="EMBL" id="VSWD01000013">
    <property type="protein sequence ID" value="KAK3084623.1"/>
    <property type="molecule type" value="Genomic_DNA"/>
</dbReference>
<comment type="caution">
    <text evidence="1">The sequence shown here is derived from an EMBL/GenBank/DDBJ whole genome shotgun (WGS) entry which is preliminary data.</text>
</comment>
<sequence>MVNLLQTYGRLQAHTAPQGAGVYILAQSTLYSNQLTNENIGKVIYLPITDKITKRVEITSKMALDSRIGQAFKGEITIMGNRVSGIPDVRFPCFSRNHGTVQIVTVAESNNVAHVNEDGMFTINHLSDAVMGRHGMELLIERKNSAFESAVTGIICFGSKASGKQLLQTCRKFAASLRQLFAASLPQAQNSYAN</sequence>
<dbReference type="Proteomes" id="UP001186944">
    <property type="component" value="Unassembled WGS sequence"/>
</dbReference>
<dbReference type="AlphaFoldDB" id="A0AA89BW04"/>
<proteinExistence type="predicted"/>
<organism evidence="1 2">
    <name type="scientific">Pinctada imbricata</name>
    <name type="common">Atlantic pearl-oyster</name>
    <name type="synonym">Pinctada martensii</name>
    <dbReference type="NCBI Taxonomy" id="66713"/>
    <lineage>
        <taxon>Eukaryota</taxon>
        <taxon>Metazoa</taxon>
        <taxon>Spiralia</taxon>
        <taxon>Lophotrochozoa</taxon>
        <taxon>Mollusca</taxon>
        <taxon>Bivalvia</taxon>
        <taxon>Autobranchia</taxon>
        <taxon>Pteriomorphia</taxon>
        <taxon>Pterioida</taxon>
        <taxon>Pterioidea</taxon>
        <taxon>Pteriidae</taxon>
        <taxon>Pinctada</taxon>
    </lineage>
</organism>
<evidence type="ECO:0000313" key="1">
    <source>
        <dbReference type="EMBL" id="KAK3084623.1"/>
    </source>
</evidence>
<evidence type="ECO:0000313" key="2">
    <source>
        <dbReference type="Proteomes" id="UP001186944"/>
    </source>
</evidence>